<dbReference type="Pfam" id="PF13843">
    <property type="entry name" value="DDE_Tnp_1_7"/>
    <property type="match status" value="1"/>
</dbReference>
<feature type="compositionally biased region" description="Basic and acidic residues" evidence="1">
    <location>
        <begin position="263"/>
        <end position="274"/>
    </location>
</feature>
<organism evidence="3">
    <name type="scientific">Fusarium oxysporum (strain Fo5176)</name>
    <name type="common">Fusarium vascular wilt</name>
    <dbReference type="NCBI Taxonomy" id="660025"/>
    <lineage>
        <taxon>Eukaryota</taxon>
        <taxon>Fungi</taxon>
        <taxon>Dikarya</taxon>
        <taxon>Ascomycota</taxon>
        <taxon>Pezizomycotina</taxon>
        <taxon>Sordariomycetes</taxon>
        <taxon>Hypocreomycetidae</taxon>
        <taxon>Hypocreales</taxon>
        <taxon>Nectriaceae</taxon>
        <taxon>Fusarium</taxon>
        <taxon>Fusarium oxysporum species complex</taxon>
    </lineage>
</organism>
<evidence type="ECO:0000313" key="3">
    <source>
        <dbReference type="EMBL" id="EGU80032.1"/>
    </source>
</evidence>
<feature type="region of interest" description="Disordered" evidence="1">
    <location>
        <begin position="263"/>
        <end position="287"/>
    </location>
</feature>
<evidence type="ECO:0000259" key="2">
    <source>
        <dbReference type="Pfam" id="PF13843"/>
    </source>
</evidence>
<comment type="caution">
    <text evidence="3">The sequence shown here is derived from an EMBL/GenBank/DDBJ whole genome shotgun (WGS) entry which is preliminary data.</text>
</comment>
<feature type="domain" description="PiggyBac transposable element-derived protein" evidence="2">
    <location>
        <begin position="159"/>
        <end position="307"/>
    </location>
</feature>
<gene>
    <name evidence="3" type="ORF">FOXB_09458</name>
</gene>
<sequence length="311" mass="35639">MNSQSILEESQALNTYEDKSFIKEDHSHQLHSNDPTRIAVFPAETDRGTNFEPFWKHPMTKNTRLRAWQGTSVAEVYVWLGMKPGQQRPEHSIIKFMPYWKFQILHRYLRTLDHTKIDKTGPLPKVFQACDEWSDHIQAASAEIFFPGSHLAVDECDVVALASTLPKATYHVFVDNLFSTPPLFRKLRDHGYGATGIACPNCVIHKDLKRDKNLDKSGHCDYAFNEVRAIPTRDNKVNQIAWKDNSLVLFITTVFRGDELTNKKRKKPSADHLRTQPTQPEFGEENTKVIPIPTVAAAYNDEIDHVDRDLS</sequence>
<dbReference type="AlphaFoldDB" id="F9FSS7"/>
<proteinExistence type="predicted"/>
<dbReference type="EMBL" id="AFQF01002570">
    <property type="protein sequence ID" value="EGU80032.1"/>
    <property type="molecule type" value="Genomic_DNA"/>
</dbReference>
<accession>F9FSS7</accession>
<dbReference type="InterPro" id="IPR029526">
    <property type="entry name" value="PGBD"/>
</dbReference>
<evidence type="ECO:0000256" key="1">
    <source>
        <dbReference type="SAM" id="MobiDB-lite"/>
    </source>
</evidence>
<name>F9FSS7_FUSOF</name>
<protein>
    <recommendedName>
        <fullName evidence="2">PiggyBac transposable element-derived protein domain-containing protein</fullName>
    </recommendedName>
</protein>
<reference evidence="3" key="1">
    <citation type="journal article" date="2012" name="Mol. Plant Microbe Interact.">
        <title>A highly conserved effector in Fusarium oxysporum is required for full virulence on Arabidopsis.</title>
        <authorList>
            <person name="Thatcher L.F."/>
            <person name="Gardiner D.M."/>
            <person name="Kazan K."/>
            <person name="Manners J."/>
        </authorList>
    </citation>
    <scope>NUCLEOTIDE SEQUENCE [LARGE SCALE GENOMIC DNA]</scope>
    <source>
        <strain evidence="3">Fo5176</strain>
    </source>
</reference>